<evidence type="ECO:0000256" key="1">
    <source>
        <dbReference type="ARBA" id="ARBA00004141"/>
    </source>
</evidence>
<evidence type="ECO:0000256" key="2">
    <source>
        <dbReference type="ARBA" id="ARBA00010199"/>
    </source>
</evidence>
<dbReference type="NCBIfam" id="TIGR00797">
    <property type="entry name" value="matE"/>
    <property type="match status" value="1"/>
</dbReference>
<dbReference type="PANTHER" id="PTHR11206">
    <property type="entry name" value="MULTIDRUG RESISTANCE PROTEIN"/>
    <property type="match status" value="1"/>
</dbReference>
<dbReference type="EMBL" id="GL377603">
    <property type="protein sequence ID" value="EFJ20114.1"/>
    <property type="molecule type" value="Genomic_DNA"/>
</dbReference>
<evidence type="ECO:0000256" key="6">
    <source>
        <dbReference type="RuleBase" id="RU004914"/>
    </source>
</evidence>
<feature type="transmembrane region" description="Helical" evidence="6">
    <location>
        <begin position="82"/>
        <end position="101"/>
    </location>
</feature>
<dbReference type="KEGG" id="smo:SELMODRAFT_109192"/>
<dbReference type="AlphaFoldDB" id="D8S5T5"/>
<evidence type="ECO:0000256" key="3">
    <source>
        <dbReference type="ARBA" id="ARBA00022692"/>
    </source>
</evidence>
<feature type="transmembrane region" description="Helical" evidence="6">
    <location>
        <begin position="225"/>
        <end position="244"/>
    </location>
</feature>
<dbReference type="HOGENOM" id="CLU_012893_1_0_1"/>
<evidence type="ECO:0000313" key="9">
    <source>
        <dbReference type="Proteomes" id="UP000001514"/>
    </source>
</evidence>
<dbReference type="GO" id="GO:0016020">
    <property type="term" value="C:membrane"/>
    <property type="evidence" value="ECO:0000318"/>
    <property type="project" value="GO_Central"/>
</dbReference>
<dbReference type="CDD" id="cd13132">
    <property type="entry name" value="MATE_eukaryotic"/>
    <property type="match status" value="1"/>
</dbReference>
<organism evidence="9">
    <name type="scientific">Selaginella moellendorffii</name>
    <name type="common">Spikemoss</name>
    <dbReference type="NCBI Taxonomy" id="88036"/>
    <lineage>
        <taxon>Eukaryota</taxon>
        <taxon>Viridiplantae</taxon>
        <taxon>Streptophyta</taxon>
        <taxon>Embryophyta</taxon>
        <taxon>Tracheophyta</taxon>
        <taxon>Lycopodiopsida</taxon>
        <taxon>Selaginellales</taxon>
        <taxon>Selaginellaceae</taxon>
        <taxon>Selaginella</taxon>
    </lineage>
</organism>
<feature type="non-terminal residue" evidence="8">
    <location>
        <position position="1"/>
    </location>
</feature>
<feature type="transmembrane region" description="Helical" evidence="6">
    <location>
        <begin position="406"/>
        <end position="427"/>
    </location>
</feature>
<dbReference type="STRING" id="88036.D8S5T5"/>
<feature type="transmembrane region" description="Helical" evidence="6">
    <location>
        <begin position="39"/>
        <end position="61"/>
    </location>
</feature>
<dbReference type="Gramene" id="EFJ20114">
    <property type="protein sequence ID" value="EFJ20114"/>
    <property type="gene ID" value="SELMODRAFT_109192"/>
</dbReference>
<dbReference type="InterPro" id="IPR045069">
    <property type="entry name" value="MATE_euk"/>
</dbReference>
<keyword evidence="9" id="KW-1185">Reference proteome</keyword>
<dbReference type="GO" id="GO:0022857">
    <property type="term" value="F:transmembrane transporter activity"/>
    <property type="evidence" value="ECO:0000318"/>
    <property type="project" value="GO_Central"/>
</dbReference>
<gene>
    <name evidence="8" type="ORF">SELMODRAFT_109192</name>
</gene>
<feature type="transmembrane region" description="Helical" evidence="6">
    <location>
        <begin position="178"/>
        <end position="204"/>
    </location>
</feature>
<accession>D8S5T5</accession>
<feature type="transmembrane region" description="Helical" evidence="6">
    <location>
        <begin position="306"/>
        <end position="326"/>
    </location>
</feature>
<sequence length="506" mass="53412">ELKQMGSIACPTVVTGILVYLRSLISMLFLGHLGELELAGGSLAIGFANITGYSVLSGLAMGMEPICGQAFGAHKWKLMGLTLQRSVVFLSCSCLPIALLWLNMNRILNFCGQDPAVTAMAHNYLLFSLPDLLIQALLNPIRVYLRTQKITLPISIAAAVAICFHVPANLLLVSHLGLGIRGVALAAVATNLTLVLVLLLYVIASGIYKLSWPGISRDCLRDWRPLLALAIPSAISVCLEWWWYELMIIFSGLLVNARAAVATMGVLIQTTALVYIFPSSLGLAVSTRVGNELGANNPRGARTAAHVALCCAGVLGLVAMSFTVGMRHVWGSLFTRDAAILKLVAAAMPVVGMCEIGNCPQTTGCGVLRGSARPTLGANINLGSFYFVGMPVAMLLGFALDVGFVGLWFGLLAAQGSCLVLMLFAVGRTDWELQAFRAQELTGSSNSSTPSSSGKIGAANSIDGGSKVFELGCLDSDEDEEDNGSDSCIDNGKDVPLMAIKVSPAT</sequence>
<feature type="transmembrane region" description="Helical" evidence="6">
    <location>
        <begin position="264"/>
        <end position="285"/>
    </location>
</feature>
<evidence type="ECO:0000256" key="4">
    <source>
        <dbReference type="ARBA" id="ARBA00022989"/>
    </source>
</evidence>
<feature type="region of interest" description="Disordered" evidence="7">
    <location>
        <begin position="442"/>
        <end position="464"/>
    </location>
</feature>
<proteinExistence type="inferred from homology"/>
<dbReference type="GO" id="GO:0042910">
    <property type="term" value="F:xenobiotic transmembrane transporter activity"/>
    <property type="evidence" value="ECO:0007669"/>
    <property type="project" value="InterPro"/>
</dbReference>
<feature type="transmembrane region" description="Helical" evidence="6">
    <location>
        <begin position="150"/>
        <end position="172"/>
    </location>
</feature>
<reference evidence="8 9" key="1">
    <citation type="journal article" date="2011" name="Science">
        <title>The Selaginella genome identifies genetic changes associated with the evolution of vascular plants.</title>
        <authorList>
            <person name="Banks J.A."/>
            <person name="Nishiyama T."/>
            <person name="Hasebe M."/>
            <person name="Bowman J.L."/>
            <person name="Gribskov M."/>
            <person name="dePamphilis C."/>
            <person name="Albert V.A."/>
            <person name="Aono N."/>
            <person name="Aoyama T."/>
            <person name="Ambrose B.A."/>
            <person name="Ashton N.W."/>
            <person name="Axtell M.J."/>
            <person name="Barker E."/>
            <person name="Barker M.S."/>
            <person name="Bennetzen J.L."/>
            <person name="Bonawitz N.D."/>
            <person name="Chapple C."/>
            <person name="Cheng C."/>
            <person name="Correa L.G."/>
            <person name="Dacre M."/>
            <person name="DeBarry J."/>
            <person name="Dreyer I."/>
            <person name="Elias M."/>
            <person name="Engstrom E.M."/>
            <person name="Estelle M."/>
            <person name="Feng L."/>
            <person name="Finet C."/>
            <person name="Floyd S.K."/>
            <person name="Frommer W.B."/>
            <person name="Fujita T."/>
            <person name="Gramzow L."/>
            <person name="Gutensohn M."/>
            <person name="Harholt J."/>
            <person name="Hattori M."/>
            <person name="Heyl A."/>
            <person name="Hirai T."/>
            <person name="Hiwatashi Y."/>
            <person name="Ishikawa M."/>
            <person name="Iwata M."/>
            <person name="Karol K.G."/>
            <person name="Koehler B."/>
            <person name="Kolukisaoglu U."/>
            <person name="Kubo M."/>
            <person name="Kurata T."/>
            <person name="Lalonde S."/>
            <person name="Li K."/>
            <person name="Li Y."/>
            <person name="Litt A."/>
            <person name="Lyons E."/>
            <person name="Manning G."/>
            <person name="Maruyama T."/>
            <person name="Michael T.P."/>
            <person name="Mikami K."/>
            <person name="Miyazaki S."/>
            <person name="Morinaga S."/>
            <person name="Murata T."/>
            <person name="Mueller-Roeber B."/>
            <person name="Nelson D.R."/>
            <person name="Obara M."/>
            <person name="Oguri Y."/>
            <person name="Olmstead R.G."/>
            <person name="Onodera N."/>
            <person name="Petersen B.L."/>
            <person name="Pils B."/>
            <person name="Prigge M."/>
            <person name="Rensing S.A."/>
            <person name="Riano-Pachon D.M."/>
            <person name="Roberts A.W."/>
            <person name="Sato Y."/>
            <person name="Scheller H.V."/>
            <person name="Schulz B."/>
            <person name="Schulz C."/>
            <person name="Shakirov E.V."/>
            <person name="Shibagaki N."/>
            <person name="Shinohara N."/>
            <person name="Shippen D.E."/>
            <person name="Soerensen I."/>
            <person name="Sotooka R."/>
            <person name="Sugimoto N."/>
            <person name="Sugita M."/>
            <person name="Sumikawa N."/>
            <person name="Tanurdzic M."/>
            <person name="Theissen G."/>
            <person name="Ulvskov P."/>
            <person name="Wakazuki S."/>
            <person name="Weng J.K."/>
            <person name="Willats W.W."/>
            <person name="Wipf D."/>
            <person name="Wolf P.G."/>
            <person name="Yang L."/>
            <person name="Zimmer A.D."/>
            <person name="Zhu Q."/>
            <person name="Mitros T."/>
            <person name="Hellsten U."/>
            <person name="Loque D."/>
            <person name="Otillar R."/>
            <person name="Salamov A."/>
            <person name="Schmutz J."/>
            <person name="Shapiro H."/>
            <person name="Lindquist E."/>
            <person name="Lucas S."/>
            <person name="Rokhsar D."/>
            <person name="Grigoriev I.V."/>
        </authorList>
    </citation>
    <scope>NUCLEOTIDE SEQUENCE [LARGE SCALE GENOMIC DNA]</scope>
</reference>
<feature type="transmembrane region" description="Helical" evidence="6">
    <location>
        <begin position="338"/>
        <end position="357"/>
    </location>
</feature>
<feature type="compositionally biased region" description="Low complexity" evidence="7">
    <location>
        <begin position="444"/>
        <end position="453"/>
    </location>
</feature>
<evidence type="ECO:0000256" key="5">
    <source>
        <dbReference type="ARBA" id="ARBA00023136"/>
    </source>
</evidence>
<dbReference type="Pfam" id="PF01554">
    <property type="entry name" value="MatE"/>
    <property type="match status" value="2"/>
</dbReference>
<keyword evidence="3 6" id="KW-0812">Transmembrane</keyword>
<name>D8S5T5_SELML</name>
<dbReference type="InParanoid" id="D8S5T5"/>
<dbReference type="Proteomes" id="UP000001514">
    <property type="component" value="Unassembled WGS sequence"/>
</dbReference>
<dbReference type="OrthoDB" id="2126698at2759"/>
<feature type="transmembrane region" description="Helical" evidence="6">
    <location>
        <begin position="378"/>
        <end position="400"/>
    </location>
</feature>
<dbReference type="InterPro" id="IPR002528">
    <property type="entry name" value="MATE_fam"/>
</dbReference>
<comment type="similarity">
    <text evidence="2 6">Belongs to the multi antimicrobial extrusion (MATE) (TC 2.A.66.1) family.</text>
</comment>
<dbReference type="GO" id="GO:1990961">
    <property type="term" value="P:xenobiotic detoxification by transmembrane export across the plasma membrane"/>
    <property type="evidence" value="ECO:0007669"/>
    <property type="project" value="InterPro"/>
</dbReference>
<evidence type="ECO:0000256" key="7">
    <source>
        <dbReference type="SAM" id="MobiDB-lite"/>
    </source>
</evidence>
<dbReference type="GO" id="GO:0015297">
    <property type="term" value="F:antiporter activity"/>
    <property type="evidence" value="ECO:0007669"/>
    <property type="project" value="InterPro"/>
</dbReference>
<evidence type="ECO:0000313" key="8">
    <source>
        <dbReference type="EMBL" id="EFJ20114.1"/>
    </source>
</evidence>
<comment type="subcellular location">
    <subcellularLocation>
        <location evidence="1">Membrane</location>
        <topology evidence="1">Multi-pass membrane protein</topology>
    </subcellularLocation>
</comment>
<keyword evidence="4 6" id="KW-1133">Transmembrane helix</keyword>
<keyword evidence="5 6" id="KW-0472">Membrane</keyword>
<dbReference type="FunCoup" id="D8S5T5">
    <property type="interactions" value="6"/>
</dbReference>
<protein>
    <recommendedName>
        <fullName evidence="6">Protein DETOXIFICATION</fullName>
    </recommendedName>
    <alternativeName>
        <fullName evidence="6">Multidrug and toxic compound extrusion protein</fullName>
    </alternativeName>
</protein>
<dbReference type="eggNOG" id="KOG1347">
    <property type="taxonomic scope" value="Eukaryota"/>
</dbReference>
<feature type="transmembrane region" description="Helical" evidence="6">
    <location>
        <begin position="12"/>
        <end position="33"/>
    </location>
</feature>